<gene>
    <name evidence="11" type="ORF">MGAL_10B055802</name>
</gene>
<reference evidence="11" key="1">
    <citation type="submission" date="2018-11" db="EMBL/GenBank/DDBJ databases">
        <authorList>
            <person name="Alioto T."/>
            <person name="Alioto T."/>
        </authorList>
    </citation>
    <scope>NUCLEOTIDE SEQUENCE</scope>
</reference>
<organism evidence="11 12">
    <name type="scientific">Mytilus galloprovincialis</name>
    <name type="common">Mediterranean mussel</name>
    <dbReference type="NCBI Taxonomy" id="29158"/>
    <lineage>
        <taxon>Eukaryota</taxon>
        <taxon>Metazoa</taxon>
        <taxon>Spiralia</taxon>
        <taxon>Lophotrochozoa</taxon>
        <taxon>Mollusca</taxon>
        <taxon>Bivalvia</taxon>
        <taxon>Autobranchia</taxon>
        <taxon>Pteriomorphia</taxon>
        <taxon>Mytilida</taxon>
        <taxon>Mytiloidea</taxon>
        <taxon>Mytilidae</taxon>
        <taxon>Mytilinae</taxon>
        <taxon>Mytilus</taxon>
    </lineage>
</organism>
<dbReference type="GO" id="GO:0003677">
    <property type="term" value="F:DNA binding"/>
    <property type="evidence" value="ECO:0007669"/>
    <property type="project" value="TreeGrafter"/>
</dbReference>
<feature type="compositionally biased region" description="Basic and acidic residues" evidence="9">
    <location>
        <begin position="129"/>
        <end position="212"/>
    </location>
</feature>
<evidence type="ECO:0000256" key="2">
    <source>
        <dbReference type="ARBA" id="ARBA00022723"/>
    </source>
</evidence>
<dbReference type="GO" id="GO:0003712">
    <property type="term" value="F:transcription coregulator activity"/>
    <property type="evidence" value="ECO:0007669"/>
    <property type="project" value="TreeGrafter"/>
</dbReference>
<dbReference type="InterPro" id="IPR001876">
    <property type="entry name" value="Znf_RanBP2"/>
</dbReference>
<proteinExistence type="predicted"/>
<dbReference type="Proteomes" id="UP000596742">
    <property type="component" value="Unassembled WGS sequence"/>
</dbReference>
<keyword evidence="7" id="KW-0539">Nucleus</keyword>
<dbReference type="SMART" id="SM00547">
    <property type="entry name" value="ZnF_RBZ"/>
    <property type="match status" value="1"/>
</dbReference>
<dbReference type="GO" id="GO:0045893">
    <property type="term" value="P:positive regulation of DNA-templated transcription"/>
    <property type="evidence" value="ECO:0007669"/>
    <property type="project" value="InterPro"/>
</dbReference>
<feature type="compositionally biased region" description="Basic residues" evidence="9">
    <location>
        <begin position="213"/>
        <end position="235"/>
    </location>
</feature>
<evidence type="ECO:0000256" key="7">
    <source>
        <dbReference type="ARBA" id="ARBA00023242"/>
    </source>
</evidence>
<feature type="region of interest" description="Disordered" evidence="9">
    <location>
        <begin position="125"/>
        <end position="250"/>
    </location>
</feature>
<feature type="region of interest" description="Disordered" evidence="9">
    <location>
        <begin position="264"/>
        <end position="303"/>
    </location>
</feature>
<name>A0A8B6DIM1_MYTGA</name>
<dbReference type="OrthoDB" id="10063208at2759"/>
<keyword evidence="6" id="KW-0804">Transcription</keyword>
<dbReference type="InterPro" id="IPR033774">
    <property type="entry name" value="YAF2_RYBP"/>
</dbReference>
<keyword evidence="3 8" id="KW-0863">Zinc-finger</keyword>
<dbReference type="SUPFAM" id="SSF90209">
    <property type="entry name" value="Ran binding protein zinc finger-like"/>
    <property type="match status" value="1"/>
</dbReference>
<dbReference type="AlphaFoldDB" id="A0A8B6DIM1"/>
<dbReference type="PROSITE" id="PS50199">
    <property type="entry name" value="ZF_RANBP2_2"/>
    <property type="match status" value="1"/>
</dbReference>
<evidence type="ECO:0000256" key="8">
    <source>
        <dbReference type="PROSITE-ProRule" id="PRU00322"/>
    </source>
</evidence>
<comment type="caution">
    <text evidence="11">The sequence shown here is derived from an EMBL/GenBank/DDBJ whole genome shotgun (WGS) entry which is preliminary data.</text>
</comment>
<dbReference type="Pfam" id="PF17219">
    <property type="entry name" value="YAF2_RYBP"/>
    <property type="match status" value="1"/>
</dbReference>
<keyword evidence="4" id="KW-0862">Zinc</keyword>
<feature type="compositionally biased region" description="Basic and acidic residues" evidence="9">
    <location>
        <begin position="292"/>
        <end position="303"/>
    </location>
</feature>
<protein>
    <submittedName>
        <fullName evidence="11">YY1-associated factor 2</fullName>
    </submittedName>
</protein>
<evidence type="ECO:0000256" key="5">
    <source>
        <dbReference type="ARBA" id="ARBA00023015"/>
    </source>
</evidence>
<feature type="compositionally biased region" description="Basic and acidic residues" evidence="9">
    <location>
        <begin position="236"/>
        <end position="248"/>
    </location>
</feature>
<comment type="subcellular location">
    <subcellularLocation>
        <location evidence="1">Nucleus</location>
    </subcellularLocation>
</comment>
<feature type="compositionally biased region" description="Low complexity" evidence="9">
    <location>
        <begin position="281"/>
        <end position="290"/>
    </location>
</feature>
<dbReference type="Gene3D" id="4.10.1060.10">
    <property type="entry name" value="Zinc finger, RanBP2-type"/>
    <property type="match status" value="1"/>
</dbReference>
<dbReference type="Pfam" id="PF00641">
    <property type="entry name" value="Zn_ribbon_RanBP"/>
    <property type="match status" value="1"/>
</dbReference>
<feature type="domain" description="RanBP2-type" evidence="10">
    <location>
        <begin position="17"/>
        <end position="46"/>
    </location>
</feature>
<evidence type="ECO:0000256" key="6">
    <source>
        <dbReference type="ARBA" id="ARBA00023163"/>
    </source>
</evidence>
<dbReference type="GO" id="GO:0008270">
    <property type="term" value="F:zinc ion binding"/>
    <property type="evidence" value="ECO:0007669"/>
    <property type="project" value="UniProtKB-KW"/>
</dbReference>
<evidence type="ECO:0000256" key="9">
    <source>
        <dbReference type="SAM" id="MobiDB-lite"/>
    </source>
</evidence>
<dbReference type="EMBL" id="UYJE01003496">
    <property type="protein sequence ID" value="VDI19733.1"/>
    <property type="molecule type" value="Genomic_DNA"/>
</dbReference>
<dbReference type="GO" id="GO:0005634">
    <property type="term" value="C:nucleus"/>
    <property type="evidence" value="ECO:0007669"/>
    <property type="project" value="UniProtKB-SubCell"/>
</dbReference>
<evidence type="ECO:0000256" key="1">
    <source>
        <dbReference type="ARBA" id="ARBA00004123"/>
    </source>
</evidence>
<evidence type="ECO:0000313" key="12">
    <source>
        <dbReference type="Proteomes" id="UP000596742"/>
    </source>
</evidence>
<dbReference type="PROSITE" id="PS01358">
    <property type="entry name" value="ZF_RANBP2_1"/>
    <property type="match status" value="1"/>
</dbReference>
<evidence type="ECO:0000259" key="10">
    <source>
        <dbReference type="PROSITE" id="PS50199"/>
    </source>
</evidence>
<dbReference type="InterPro" id="IPR036443">
    <property type="entry name" value="Znf_RanBP2_sf"/>
</dbReference>
<evidence type="ECO:0000256" key="3">
    <source>
        <dbReference type="ARBA" id="ARBA00022771"/>
    </source>
</evidence>
<keyword evidence="12" id="KW-1185">Reference proteome</keyword>
<sequence length="303" mass="35209">MDETRPTNRSKRQKPPEDGFWECSVCTYRNSPEAYKCDMCDIRKGTSTRKPRLNSQLVAQQAAQQFVPVAAPPCKRERSSTGLEFNSDFEFSDNSNQGFNSHFFEDPISNDNSLDHSLDIPEVQLPESLKQEKQLPEIVKREKEKQLHENVKREKEKQIPEKVKREKEKQLPENIKQEKEKQLPEILKQGKPEKQILPENIKHEKKEKPEKHNLKHEKHAKPEKRPKKVNRLPKVKKADKQERSEEKISVTVNNVTVIITDYVPKKVKKRTSIETNHVDNSDNSSTSGGSHCHTEDLVTENHQ</sequence>
<keyword evidence="5" id="KW-0805">Transcription regulation</keyword>
<dbReference type="PANTHER" id="PTHR12920">
    <property type="entry name" value="RYBP AND YAF2-RELATED"/>
    <property type="match status" value="1"/>
</dbReference>
<evidence type="ECO:0000256" key="4">
    <source>
        <dbReference type="ARBA" id="ARBA00022833"/>
    </source>
</evidence>
<dbReference type="PANTHER" id="PTHR12920:SF4">
    <property type="entry name" value="GEO03726P1"/>
    <property type="match status" value="1"/>
</dbReference>
<keyword evidence="2" id="KW-0479">Metal-binding</keyword>
<accession>A0A8B6DIM1</accession>
<dbReference type="InterPro" id="IPR039958">
    <property type="entry name" value="RYBP/YAF2"/>
</dbReference>
<evidence type="ECO:0000313" key="11">
    <source>
        <dbReference type="EMBL" id="VDI19733.1"/>
    </source>
</evidence>